<comment type="caution">
    <text evidence="1">The sequence shown here is derived from an EMBL/GenBank/DDBJ whole genome shotgun (WGS) entry which is preliminary data.</text>
</comment>
<sequence length="135" mass="15618">MTQRIDELTLGSVNSALWQATLCGIVLVMFQNENLIGFFKTYTNEFCRQTHVHSNLTIMIDPTSVRQGFGTELWVACENALLVTEAKLPKKIWYTDGSFGDQVVLYKMNLNFCEQSLLKYQKYLRNLLHETHDYA</sequence>
<proteinExistence type="predicted"/>
<evidence type="ECO:0000313" key="1">
    <source>
        <dbReference type="EMBL" id="CAF4421672.1"/>
    </source>
</evidence>
<dbReference type="Proteomes" id="UP000663851">
    <property type="component" value="Unassembled WGS sequence"/>
</dbReference>
<dbReference type="AlphaFoldDB" id="A0A820QHI8"/>
<accession>A0A820QHI8</accession>
<organism evidence="1 2">
    <name type="scientific">Rotaria socialis</name>
    <dbReference type="NCBI Taxonomy" id="392032"/>
    <lineage>
        <taxon>Eukaryota</taxon>
        <taxon>Metazoa</taxon>
        <taxon>Spiralia</taxon>
        <taxon>Gnathifera</taxon>
        <taxon>Rotifera</taxon>
        <taxon>Eurotatoria</taxon>
        <taxon>Bdelloidea</taxon>
        <taxon>Philodinida</taxon>
        <taxon>Philodinidae</taxon>
        <taxon>Rotaria</taxon>
    </lineage>
</organism>
<evidence type="ECO:0000313" key="2">
    <source>
        <dbReference type="Proteomes" id="UP000663851"/>
    </source>
</evidence>
<gene>
    <name evidence="1" type="ORF">HFQ381_LOCUS21635</name>
</gene>
<dbReference type="EMBL" id="CAJOBO010001959">
    <property type="protein sequence ID" value="CAF4421672.1"/>
    <property type="molecule type" value="Genomic_DNA"/>
</dbReference>
<reference evidence="1" key="1">
    <citation type="submission" date="2021-02" db="EMBL/GenBank/DDBJ databases">
        <authorList>
            <person name="Nowell W R."/>
        </authorList>
    </citation>
    <scope>NUCLEOTIDE SEQUENCE</scope>
</reference>
<name>A0A820QHI8_9BILA</name>
<protein>
    <submittedName>
        <fullName evidence="1">Uncharacterized protein</fullName>
    </submittedName>
</protein>